<keyword evidence="5" id="KW-0449">Lipoprotein</keyword>
<reference evidence="7 8" key="1">
    <citation type="submission" date="2018-09" db="EMBL/GenBank/DDBJ databases">
        <title>Murine metabolic-syndrome-specific gut microbial biobank.</title>
        <authorList>
            <person name="Liu C."/>
        </authorList>
    </citation>
    <scope>NUCLEOTIDE SEQUENCE [LARGE SCALE GENOMIC DNA]</scope>
    <source>
        <strain evidence="7 8">0.1xD8-82</strain>
    </source>
</reference>
<dbReference type="InterPro" id="IPR006059">
    <property type="entry name" value="SBP"/>
</dbReference>
<dbReference type="OrthoDB" id="1837101at2"/>
<evidence type="ECO:0000313" key="7">
    <source>
        <dbReference type="EMBL" id="RKI92885.1"/>
    </source>
</evidence>
<keyword evidence="6" id="KW-1133">Transmembrane helix</keyword>
<proteinExistence type="predicted"/>
<gene>
    <name evidence="7" type="ORF">D7V94_06150</name>
</gene>
<keyword evidence="2" id="KW-0732">Signal</keyword>
<dbReference type="SUPFAM" id="SSF53850">
    <property type="entry name" value="Periplasmic binding protein-like II"/>
    <property type="match status" value="1"/>
</dbReference>
<feature type="transmembrane region" description="Helical" evidence="6">
    <location>
        <begin position="42"/>
        <end position="60"/>
    </location>
</feature>
<dbReference type="PANTHER" id="PTHR43649:SF33">
    <property type="entry name" value="POLYGALACTURONAN_RHAMNOGALACTURONAN-BINDING PROTEIN YTCQ"/>
    <property type="match status" value="1"/>
</dbReference>
<name>A0A3A9B2G3_9FIRM</name>
<evidence type="ECO:0000256" key="2">
    <source>
        <dbReference type="ARBA" id="ARBA00022729"/>
    </source>
</evidence>
<keyword evidence="6" id="KW-0812">Transmembrane</keyword>
<dbReference type="PANTHER" id="PTHR43649">
    <property type="entry name" value="ARABINOSE-BINDING PROTEIN-RELATED"/>
    <property type="match status" value="1"/>
</dbReference>
<evidence type="ECO:0000256" key="6">
    <source>
        <dbReference type="SAM" id="Phobius"/>
    </source>
</evidence>
<keyword evidence="1" id="KW-1003">Cell membrane</keyword>
<comment type="caution">
    <text evidence="7">The sequence shown here is derived from an EMBL/GenBank/DDBJ whole genome shotgun (WGS) entry which is preliminary data.</text>
</comment>
<evidence type="ECO:0000256" key="1">
    <source>
        <dbReference type="ARBA" id="ARBA00022475"/>
    </source>
</evidence>
<dbReference type="Proteomes" id="UP000280696">
    <property type="component" value="Unassembled WGS sequence"/>
</dbReference>
<keyword evidence="3 6" id="KW-0472">Membrane</keyword>
<dbReference type="InterPro" id="IPR015943">
    <property type="entry name" value="WD40/YVTN_repeat-like_dom_sf"/>
</dbReference>
<dbReference type="AlphaFoldDB" id="A0A3A9B2G3"/>
<dbReference type="Gene3D" id="3.40.190.10">
    <property type="entry name" value="Periplasmic binding protein-like II"/>
    <property type="match status" value="1"/>
</dbReference>
<evidence type="ECO:0000256" key="3">
    <source>
        <dbReference type="ARBA" id="ARBA00023136"/>
    </source>
</evidence>
<accession>A0A3A9B2G3</accession>
<protein>
    <submittedName>
        <fullName evidence="7">Extracellular solute-binding protein</fullName>
    </submittedName>
</protein>
<dbReference type="InterPro" id="IPR050490">
    <property type="entry name" value="Bact_solute-bd_prot1"/>
</dbReference>
<dbReference type="SUPFAM" id="SSF63829">
    <property type="entry name" value="Calcium-dependent phosphotriesterase"/>
    <property type="match status" value="1"/>
</dbReference>
<keyword evidence="4" id="KW-0564">Palmitate</keyword>
<organism evidence="7 8">
    <name type="scientific">Parablautia intestinalis</name>
    <dbReference type="NCBI Taxonomy" id="2320100"/>
    <lineage>
        <taxon>Bacteria</taxon>
        <taxon>Bacillati</taxon>
        <taxon>Bacillota</taxon>
        <taxon>Clostridia</taxon>
        <taxon>Lachnospirales</taxon>
        <taxon>Lachnospiraceae</taxon>
        <taxon>Parablautia</taxon>
    </lineage>
</organism>
<sequence length="791" mass="89743">MIYLCGSIKRFNRLRIKDNKFCLLYVGGIRVKKIYMPSGRKGIFKIIIITAVTLCLMAAFTGCSKGGAEQAENKDGYVYVPEYKEFAVKMRYLNEITASGDKAYAVAMVQDEGEEDTYRTAFYEYDLLENTAREIAANLNDDVNVNSLLVSADGNLVTAVNQYEYEEDENGEATDVNMTMELRRISPEDGTVINSQDLANVITNIENSYIQNMCEDGQGNIYLCDGEQGIHVVDKDFKKLCDINADGWINSMAASKEGDVYITTYGENGMVLKKVDLAAKKLGDPVEGIESGSGNVNFFSSTSKSLMQSTANKLFLIDLETKTSEELFDWLDVDIDGNNVDIVGELSDGRMWTISREYSETGDKYELVYLTRKKASEVPQKEELIYGALWFDSLTRRAIINFNKSNEKYHISVKEYGNDYDGSQLAQFNADLTTQNCPDLIGLTGLDFAQYASKGIMEDMYPYMEKSGLNKEDYLENVLRAYEQDGKLYGITSQFYIVSTLAKESLVGEQTGWTLSEMLDFVEKNNPENVFMYGNRESIFRFCIYNNIDEFIDWESGKCSFDGEEFIRTLEFASKFPEEVDYNRDEEGISSRLRSNKVLLMENTVSSIQEYQMMNGMFGEKVTYIGYPNNERNGNLIQPSGGSIAISSKSKNKDGAWEFVRSILSEEYQDNLVEDNYGWGFPIRKDALEKQFEKDMTPEYYEDEEGNQVEMSKTTWGYDDFEMEIMAASKEEVDAVRELLKSADRLSGNVDSQLTNIITEEAEPFFKGQKSAKDAAGVIQNRIQIYVNENR</sequence>
<evidence type="ECO:0000313" key="8">
    <source>
        <dbReference type="Proteomes" id="UP000280696"/>
    </source>
</evidence>
<dbReference type="EMBL" id="RAYQ01000004">
    <property type="protein sequence ID" value="RKI92885.1"/>
    <property type="molecule type" value="Genomic_DNA"/>
</dbReference>
<dbReference type="Gene3D" id="2.130.10.10">
    <property type="entry name" value="YVTN repeat-like/Quinoprotein amine dehydrogenase"/>
    <property type="match status" value="1"/>
</dbReference>
<keyword evidence="8" id="KW-1185">Reference proteome</keyword>
<evidence type="ECO:0000256" key="5">
    <source>
        <dbReference type="ARBA" id="ARBA00023288"/>
    </source>
</evidence>
<dbReference type="Pfam" id="PF13416">
    <property type="entry name" value="SBP_bac_8"/>
    <property type="match status" value="1"/>
</dbReference>
<evidence type="ECO:0000256" key="4">
    <source>
        <dbReference type="ARBA" id="ARBA00023139"/>
    </source>
</evidence>